<dbReference type="AlphaFoldDB" id="A0A5B7WXC8"/>
<dbReference type="RefSeq" id="WP_175419404.1">
    <property type="nucleotide sequence ID" value="NZ_CP034412.1"/>
</dbReference>
<feature type="domain" description="HIT" evidence="4">
    <location>
        <begin position="22"/>
        <end position="131"/>
    </location>
</feature>
<evidence type="ECO:0000313" key="6">
    <source>
        <dbReference type="Proteomes" id="UP000307000"/>
    </source>
</evidence>
<feature type="active site" description="Tele-AMP-histidine intermediate" evidence="1">
    <location>
        <position position="118"/>
    </location>
</feature>
<dbReference type="PANTHER" id="PTHR46648">
    <property type="entry name" value="HIT FAMILY PROTEIN 1"/>
    <property type="match status" value="1"/>
</dbReference>
<dbReference type="KEGG" id="gcr:GcLGCM259_2154"/>
<dbReference type="GO" id="GO:0003824">
    <property type="term" value="F:catalytic activity"/>
    <property type="evidence" value="ECO:0007669"/>
    <property type="project" value="InterPro"/>
</dbReference>
<dbReference type="InterPro" id="IPR011146">
    <property type="entry name" value="HIT-like"/>
</dbReference>
<evidence type="ECO:0000256" key="2">
    <source>
        <dbReference type="PIRSR" id="PIRSR601310-3"/>
    </source>
</evidence>
<evidence type="ECO:0000313" key="5">
    <source>
        <dbReference type="EMBL" id="QCY47864.1"/>
    </source>
</evidence>
<dbReference type="InterPro" id="IPR036265">
    <property type="entry name" value="HIT-like_sf"/>
</dbReference>
<dbReference type="Gene3D" id="3.30.428.10">
    <property type="entry name" value="HIT-like"/>
    <property type="match status" value="1"/>
</dbReference>
<sequence>MLHHSHAPAGYQCPFCELLNGLPFSGGNLCAPTDMIYQTRHAAAIMACDGFGKYGGHVMIIPTAHLESLYDLDDEVGAAIMRETRRIALAMKLAWAPEGTSTRQHNEPAGNQHVWHYHQHVFARYSDDMLYRQLRHRVPVSDRAEKAEQLRAAVFSERHPFALTEAELRRVP</sequence>
<dbReference type="InterPro" id="IPR001310">
    <property type="entry name" value="Histidine_triad_HIT"/>
</dbReference>
<proteinExistence type="predicted"/>
<accession>A0A5B7WXC8</accession>
<evidence type="ECO:0000256" key="3">
    <source>
        <dbReference type="PROSITE-ProRule" id="PRU00464"/>
    </source>
</evidence>
<dbReference type="Proteomes" id="UP000307000">
    <property type="component" value="Chromosome"/>
</dbReference>
<dbReference type="EMBL" id="CP034412">
    <property type="protein sequence ID" value="QCY47864.1"/>
    <property type="molecule type" value="Genomic_DNA"/>
</dbReference>
<gene>
    <name evidence="5" type="ORF">GcLGCM259_2154</name>
</gene>
<reference evidence="5 6" key="1">
    <citation type="submission" date="2018-12" db="EMBL/GenBank/DDBJ databases">
        <title>Complete Genome Sequence of Glutamicibacter creatinolyticus strain LGCM259,isolated from an abscess of a 12-year-old mare in Italy.</title>
        <authorList>
            <person name="Santos R.G."/>
            <person name="Silva A.L."/>
            <person name="Seyffert N."/>
            <person name="Castro T.L.P."/>
            <person name="Attili A.R."/>
            <person name="Rifici C."/>
            <person name="Mazzullo G."/>
            <person name="Brenig B."/>
            <person name="Venanzi F."/>
            <person name="Azevedo V."/>
        </authorList>
    </citation>
    <scope>NUCLEOTIDE SEQUENCE [LARGE SCALE GENOMIC DNA]</scope>
    <source>
        <strain evidence="5 6">LGCM 259</strain>
    </source>
</reference>
<keyword evidence="6" id="KW-1185">Reference proteome</keyword>
<name>A0A5B7WXC8_9MICC</name>
<organism evidence="5 6">
    <name type="scientific">Glutamicibacter creatinolyticus</name>
    <dbReference type="NCBI Taxonomy" id="162496"/>
    <lineage>
        <taxon>Bacteria</taxon>
        <taxon>Bacillati</taxon>
        <taxon>Actinomycetota</taxon>
        <taxon>Actinomycetes</taxon>
        <taxon>Micrococcales</taxon>
        <taxon>Micrococcaceae</taxon>
        <taxon>Glutamicibacter</taxon>
    </lineage>
</organism>
<dbReference type="GO" id="GO:0009117">
    <property type="term" value="P:nucleotide metabolic process"/>
    <property type="evidence" value="ECO:0007669"/>
    <property type="project" value="TreeGrafter"/>
</dbReference>
<dbReference type="Pfam" id="PF01230">
    <property type="entry name" value="HIT"/>
    <property type="match status" value="1"/>
</dbReference>
<dbReference type="PANTHER" id="PTHR46648:SF1">
    <property type="entry name" value="ADENOSINE 5'-MONOPHOSPHORAMIDASE HNT1"/>
    <property type="match status" value="1"/>
</dbReference>
<feature type="short sequence motif" description="Histidine triad motif" evidence="2 3">
    <location>
        <begin position="116"/>
        <end position="120"/>
    </location>
</feature>
<dbReference type="SUPFAM" id="SSF54197">
    <property type="entry name" value="HIT-like"/>
    <property type="match status" value="1"/>
</dbReference>
<evidence type="ECO:0000259" key="4">
    <source>
        <dbReference type="PROSITE" id="PS51084"/>
    </source>
</evidence>
<protein>
    <submittedName>
        <fullName evidence="5">HIT domain protein</fullName>
    </submittedName>
</protein>
<evidence type="ECO:0000256" key="1">
    <source>
        <dbReference type="PIRSR" id="PIRSR601310-1"/>
    </source>
</evidence>
<dbReference type="PROSITE" id="PS51084">
    <property type="entry name" value="HIT_2"/>
    <property type="match status" value="1"/>
</dbReference>